<proteinExistence type="predicted"/>
<dbReference type="EMBL" id="CABIJS010000111">
    <property type="protein sequence ID" value="VUZ43555.1"/>
    <property type="molecule type" value="Genomic_DNA"/>
</dbReference>
<dbReference type="SFLD" id="SFLDG01131">
    <property type="entry name" value="C1.5.2:_MDP_Like"/>
    <property type="match status" value="1"/>
</dbReference>
<dbReference type="SFLD" id="SFLDG01129">
    <property type="entry name" value="C1.5:_HAD__Beta-PGM__Phosphata"/>
    <property type="match status" value="1"/>
</dbReference>
<evidence type="ECO:0008006" key="3">
    <source>
        <dbReference type="Google" id="ProtNLM"/>
    </source>
</evidence>
<dbReference type="InterPro" id="IPR023214">
    <property type="entry name" value="HAD_sf"/>
</dbReference>
<protein>
    <recommendedName>
        <fullName evidence="3">Magnesium-dependent phosphatase 1</fullName>
    </recommendedName>
</protein>
<keyword evidence="2" id="KW-1185">Reference proteome</keyword>
<dbReference type="InterPro" id="IPR036412">
    <property type="entry name" value="HAD-like_sf"/>
</dbReference>
<organism evidence="1 2">
    <name type="scientific">Hymenolepis diminuta</name>
    <name type="common">Rat tapeworm</name>
    <dbReference type="NCBI Taxonomy" id="6216"/>
    <lineage>
        <taxon>Eukaryota</taxon>
        <taxon>Metazoa</taxon>
        <taxon>Spiralia</taxon>
        <taxon>Lophotrochozoa</taxon>
        <taxon>Platyhelminthes</taxon>
        <taxon>Cestoda</taxon>
        <taxon>Eucestoda</taxon>
        <taxon>Cyclophyllidea</taxon>
        <taxon>Hymenolepididae</taxon>
        <taxon>Hymenolepis</taxon>
    </lineage>
</organism>
<dbReference type="InterPro" id="IPR010033">
    <property type="entry name" value="HAD_SF_ppase_IIIC"/>
</dbReference>
<reference evidence="1 2" key="1">
    <citation type="submission" date="2019-07" db="EMBL/GenBank/DDBJ databases">
        <authorList>
            <person name="Jastrzebski P J."/>
            <person name="Paukszto L."/>
            <person name="Jastrzebski P J."/>
        </authorList>
    </citation>
    <scope>NUCLEOTIDE SEQUENCE [LARGE SCALE GENOMIC DNA]</scope>
    <source>
        <strain evidence="1 2">WMS-il1</strain>
    </source>
</reference>
<gene>
    <name evidence="1" type="ORF">WMSIL1_LOCUS3902</name>
</gene>
<name>A0A564Y8D6_HYMDI</name>
<dbReference type="PANTHER" id="PTHR17901">
    <property type="entry name" value="MAGNESIUM-DEPENDENT PHOSPHATASE 1 MDP1"/>
    <property type="match status" value="1"/>
</dbReference>
<accession>A0A564Y8D6</accession>
<dbReference type="PANTHER" id="PTHR17901:SF14">
    <property type="entry name" value="MAGNESIUM-DEPENDENT PHOSPHATASE 1"/>
    <property type="match status" value="1"/>
</dbReference>
<dbReference type="NCBIfam" id="TIGR01685">
    <property type="entry name" value="MDP-1"/>
    <property type="match status" value="1"/>
</dbReference>
<dbReference type="Pfam" id="PF12689">
    <property type="entry name" value="Acid_PPase"/>
    <property type="match status" value="1"/>
</dbReference>
<dbReference type="AlphaFoldDB" id="A0A564Y8D6"/>
<dbReference type="SUPFAM" id="SSF56784">
    <property type="entry name" value="HAD-like"/>
    <property type="match status" value="1"/>
</dbReference>
<sequence>MVFENLARKPKLIVFDLDLTLWPFDCIDYTYSNLTIRNGKVYDSFNYLVEPFPEAEAVLKRIKEEPDVKIAVASSTAAPRMGREFIELFGWDKYFDYVEIYPTEKTRHFRKLKQDSKISYKDMLFFDDLGFNIHDVSTLGVHCVHVDDGGVDLTLLRSGLESFAQSSS</sequence>
<evidence type="ECO:0000313" key="2">
    <source>
        <dbReference type="Proteomes" id="UP000321570"/>
    </source>
</evidence>
<dbReference type="NCBIfam" id="TIGR01681">
    <property type="entry name" value="HAD-SF-IIIC"/>
    <property type="match status" value="1"/>
</dbReference>
<dbReference type="SFLD" id="SFLDS00003">
    <property type="entry name" value="Haloacid_Dehalogenase"/>
    <property type="match status" value="1"/>
</dbReference>
<dbReference type="Gene3D" id="3.40.50.1000">
    <property type="entry name" value="HAD superfamily/HAD-like"/>
    <property type="match status" value="1"/>
</dbReference>
<dbReference type="Proteomes" id="UP000321570">
    <property type="component" value="Unassembled WGS sequence"/>
</dbReference>
<dbReference type="GO" id="GO:0003993">
    <property type="term" value="F:acid phosphatase activity"/>
    <property type="evidence" value="ECO:0007669"/>
    <property type="project" value="TreeGrafter"/>
</dbReference>
<dbReference type="InterPro" id="IPR010036">
    <property type="entry name" value="MDP_1_eu_arc"/>
</dbReference>
<evidence type="ECO:0000313" key="1">
    <source>
        <dbReference type="EMBL" id="VUZ43555.1"/>
    </source>
</evidence>